<evidence type="ECO:0000256" key="1">
    <source>
        <dbReference type="SAM" id="Coils"/>
    </source>
</evidence>
<feature type="region of interest" description="Disordered" evidence="2">
    <location>
        <begin position="371"/>
        <end position="410"/>
    </location>
</feature>
<evidence type="ECO:0000256" key="2">
    <source>
        <dbReference type="SAM" id="MobiDB-lite"/>
    </source>
</evidence>
<keyword evidence="4" id="KW-1185">Reference proteome</keyword>
<feature type="compositionally biased region" description="Low complexity" evidence="2">
    <location>
        <begin position="51"/>
        <end position="77"/>
    </location>
</feature>
<feature type="region of interest" description="Disordered" evidence="2">
    <location>
        <begin position="950"/>
        <end position="1019"/>
    </location>
</feature>
<name>A0A2R6S3L7_9APHY</name>
<reference evidence="3 4" key="1">
    <citation type="submission" date="2018-02" db="EMBL/GenBank/DDBJ databases">
        <title>Genome sequence of the basidiomycete white-rot fungus Phlebia centrifuga.</title>
        <authorList>
            <person name="Granchi Z."/>
            <person name="Peng M."/>
            <person name="de Vries R.P."/>
            <person name="Hilden K."/>
            <person name="Makela M.R."/>
            <person name="Grigoriev I."/>
            <person name="Riley R."/>
        </authorList>
    </citation>
    <scope>NUCLEOTIDE SEQUENCE [LARGE SCALE GENOMIC DNA]</scope>
    <source>
        <strain evidence="3 4">FBCC195</strain>
    </source>
</reference>
<feature type="compositionally biased region" description="Basic and acidic residues" evidence="2">
    <location>
        <begin position="1166"/>
        <end position="1176"/>
    </location>
</feature>
<feature type="region of interest" description="Disordered" evidence="2">
    <location>
        <begin position="195"/>
        <end position="245"/>
    </location>
</feature>
<feature type="compositionally biased region" description="Polar residues" evidence="2">
    <location>
        <begin position="994"/>
        <end position="1006"/>
    </location>
</feature>
<feature type="coiled-coil region" evidence="1">
    <location>
        <begin position="456"/>
        <end position="483"/>
    </location>
</feature>
<feature type="compositionally biased region" description="Polar residues" evidence="2">
    <location>
        <begin position="953"/>
        <end position="973"/>
    </location>
</feature>
<feature type="region of interest" description="Disordered" evidence="2">
    <location>
        <begin position="280"/>
        <end position="349"/>
    </location>
</feature>
<protein>
    <submittedName>
        <fullName evidence="3">Uncharacterized protein</fullName>
    </submittedName>
</protein>
<feature type="compositionally biased region" description="Polar residues" evidence="2">
    <location>
        <begin position="31"/>
        <end position="42"/>
    </location>
</feature>
<sequence length="1185" mass="128584">MDYAAVATNAHFEDNGCDRKRLDAFRLGRSVPSSNSNHNVQAPSHSRSHSRNLSVSVSSLSLSSSPPSSSSMPDSPTTTPPALPTGNPKRNSHHRRRSSVSTRRESAEIMGVSLPTIAASVVDDNINLGDKDSIRRRALWTLEGRTDVGAFSKVEIPELNTPEIERRHEFPSKPSYPPGIGASYGGGLNTLGSKRDSFGKFMPSASSKEQLHTLVEEEEEEEEGENNAGRASISGPTGESVTSPVEVIVTVPSPAPVRHRPASLNLRPLSLASSGLISAASSDLPTPSPTPSPRPRPGLRSLTLAPTPSADSSWGTVSADSKRQSLILSTPSPADGQFPRRLSITSPSESVPIARRSSISYVCSSDIHPHCNTGLPTPEMTPTSDRRYSNDSVGSDATRSSRGSRPLSTSEHHFLYQAHTALVQRISDLERALSARPRSRPLSYASDLSAQSEPPSDELLQLITDLKAERDELKKDVDGWRSRVSDCEHQATLLMKRVETERREAWVARERLGLVEIEKGSLERTLSEKTAWGEEGWQNYEEAQLDLIKVEEECDRLRKELKAKVELQSECLALAAALAEERRRREDVERELEGVLATPTPRAFETNFNTPPVSRTMIFARRDGLGFRSVDSTGSYTDVESLDGNDLSTDRHQLSLKVVEEEEEDTQSECAADELSKYEEEGEDDDYAFQMSFSNSSFDSMDELPRGTSHLLDTSTDSDSTPGLSNSRSSTASPVLPSPPQTHARYRSLSKAWTFPQCTDSTLLDREPEEIDRFFGCLDDVDNSPPLDSSLRSAESCKNLFSRALADADDDFPPFVIPANVGTEMSQSESKAVLDVVIEEEEEDEDEGPGALASDDEFVGQEVEGGIIFTFTPPPSFYESVESVDMSAPATSTATSLCGEDGTPTIENAVLETAPVPASRLPQSKSSASAIPTPLASTPVRRNLLRFPRAESSPHQFSTPPAKQQAAGSTFNSREPPYAMSPKGHPVSFIPQPKRSSPYQKSTSAAMVSAKAPTAPRSSMYEDSVFSDAASPPAKMNSTIVHESTAGCPSFSPDIGPDSLLSSSPLTSPSLVYRLSLQTLTNLIPMPSLPWSPKLGSHASAAAAALCIIPPSSSTSSTASDGQNQTSSFVNCNTSAGQPYVYGETRTRAYVSKEQQLEKLRLRFEKEQQSRARDPIHVSTRCPLP</sequence>
<feature type="region of interest" description="Disordered" evidence="2">
    <location>
        <begin position="28"/>
        <end position="107"/>
    </location>
</feature>
<feature type="compositionally biased region" description="Polar residues" evidence="2">
    <location>
        <begin position="722"/>
        <end position="733"/>
    </location>
</feature>
<comment type="caution">
    <text evidence="3">The sequence shown here is derived from an EMBL/GenBank/DDBJ whole genome shotgun (WGS) entry which is preliminary data.</text>
</comment>
<feature type="compositionally biased region" description="Polar residues" evidence="2">
    <location>
        <begin position="390"/>
        <end position="409"/>
    </location>
</feature>
<dbReference type="EMBL" id="MLYV02000095">
    <property type="protein sequence ID" value="PSS36853.1"/>
    <property type="molecule type" value="Genomic_DNA"/>
</dbReference>
<keyword evidence="1" id="KW-0175">Coiled coil</keyword>
<accession>A0A2R6S3L7</accession>
<feature type="region of interest" description="Disordered" evidence="2">
    <location>
        <begin position="659"/>
        <end position="682"/>
    </location>
</feature>
<proteinExistence type="predicted"/>
<dbReference type="Proteomes" id="UP000186601">
    <property type="component" value="Unassembled WGS sequence"/>
</dbReference>
<organism evidence="3 4">
    <name type="scientific">Hermanssonia centrifuga</name>
    <dbReference type="NCBI Taxonomy" id="98765"/>
    <lineage>
        <taxon>Eukaryota</taxon>
        <taxon>Fungi</taxon>
        <taxon>Dikarya</taxon>
        <taxon>Basidiomycota</taxon>
        <taxon>Agaricomycotina</taxon>
        <taxon>Agaricomycetes</taxon>
        <taxon>Polyporales</taxon>
        <taxon>Meruliaceae</taxon>
        <taxon>Hermanssonia</taxon>
    </lineage>
</organism>
<dbReference type="AlphaFoldDB" id="A0A2R6S3L7"/>
<feature type="coiled-coil region" evidence="1">
    <location>
        <begin position="540"/>
        <end position="598"/>
    </location>
</feature>
<dbReference type="STRING" id="98765.A0A2R6S3L7"/>
<feature type="region of interest" description="Disordered" evidence="2">
    <location>
        <begin position="1166"/>
        <end position="1185"/>
    </location>
</feature>
<feature type="region of interest" description="Disordered" evidence="2">
    <location>
        <begin position="698"/>
        <end position="743"/>
    </location>
</feature>
<evidence type="ECO:0000313" key="3">
    <source>
        <dbReference type="EMBL" id="PSS36853.1"/>
    </source>
</evidence>
<feature type="compositionally biased region" description="Acidic residues" evidence="2">
    <location>
        <begin position="216"/>
        <end position="225"/>
    </location>
</feature>
<feature type="compositionally biased region" description="Pro residues" evidence="2">
    <location>
        <begin position="286"/>
        <end position="296"/>
    </location>
</feature>
<feature type="compositionally biased region" description="Polar residues" evidence="2">
    <location>
        <begin position="234"/>
        <end position="243"/>
    </location>
</feature>
<feature type="compositionally biased region" description="Polar residues" evidence="2">
    <location>
        <begin position="304"/>
        <end position="332"/>
    </location>
</feature>
<evidence type="ECO:0000313" key="4">
    <source>
        <dbReference type="Proteomes" id="UP000186601"/>
    </source>
</evidence>
<dbReference type="OrthoDB" id="2528184at2759"/>
<gene>
    <name evidence="3" type="ORF">PHLCEN_2v1281</name>
</gene>